<comment type="caution">
    <text evidence="1">The sequence shown here is derived from an EMBL/GenBank/DDBJ whole genome shotgun (WGS) entry which is preliminary data.</text>
</comment>
<dbReference type="Proteomes" id="UP001186944">
    <property type="component" value="Unassembled WGS sequence"/>
</dbReference>
<name>A0AA88Y3Z9_PINIB</name>
<organism evidence="1 2">
    <name type="scientific">Pinctada imbricata</name>
    <name type="common">Atlantic pearl-oyster</name>
    <name type="synonym">Pinctada martensii</name>
    <dbReference type="NCBI Taxonomy" id="66713"/>
    <lineage>
        <taxon>Eukaryota</taxon>
        <taxon>Metazoa</taxon>
        <taxon>Spiralia</taxon>
        <taxon>Lophotrochozoa</taxon>
        <taxon>Mollusca</taxon>
        <taxon>Bivalvia</taxon>
        <taxon>Autobranchia</taxon>
        <taxon>Pteriomorphia</taxon>
        <taxon>Pterioida</taxon>
        <taxon>Pterioidea</taxon>
        <taxon>Pteriidae</taxon>
        <taxon>Pinctada</taxon>
    </lineage>
</organism>
<evidence type="ECO:0000313" key="1">
    <source>
        <dbReference type="EMBL" id="KAK3093665.1"/>
    </source>
</evidence>
<evidence type="ECO:0000313" key="2">
    <source>
        <dbReference type="Proteomes" id="UP001186944"/>
    </source>
</evidence>
<dbReference type="AlphaFoldDB" id="A0AA88Y3Z9"/>
<protein>
    <submittedName>
        <fullName evidence="1">Uncharacterized protein</fullName>
    </submittedName>
</protein>
<reference evidence="1" key="1">
    <citation type="submission" date="2019-08" db="EMBL/GenBank/DDBJ databases">
        <title>The improved chromosome-level genome for the pearl oyster Pinctada fucata martensii using PacBio sequencing and Hi-C.</title>
        <authorList>
            <person name="Zheng Z."/>
        </authorList>
    </citation>
    <scope>NUCLEOTIDE SEQUENCE</scope>
    <source>
        <strain evidence="1">ZZ-2019</strain>
        <tissue evidence="1">Adductor muscle</tissue>
    </source>
</reference>
<sequence>MLNHCRTNCHGKIDIIVNDVALVQGFQEARWDNFGEQNFNIPSDCLKPGENELIIRLSKGSQGVYWLSDLRLDVNYS</sequence>
<gene>
    <name evidence="1" type="ORF">FSP39_018653</name>
</gene>
<dbReference type="EMBL" id="VSWD01000009">
    <property type="protein sequence ID" value="KAK3093665.1"/>
    <property type="molecule type" value="Genomic_DNA"/>
</dbReference>
<proteinExistence type="predicted"/>
<keyword evidence="2" id="KW-1185">Reference proteome</keyword>
<accession>A0AA88Y3Z9</accession>